<comment type="caution">
    <text evidence="5">The sequence shown here is derived from an EMBL/GenBank/DDBJ whole genome shotgun (WGS) entry which is preliminary data.</text>
</comment>
<evidence type="ECO:0000313" key="6">
    <source>
        <dbReference type="Proteomes" id="UP000580856"/>
    </source>
</evidence>
<reference evidence="5 6" key="1">
    <citation type="submission" date="2020-03" db="EMBL/GenBank/DDBJ databases">
        <title>Genomic Encyclopedia of Type Strains, Phase IV (KMG-IV): sequencing the most valuable type-strain genomes for metagenomic binning, comparative biology and taxonomic classification.</title>
        <authorList>
            <person name="Goeker M."/>
        </authorList>
    </citation>
    <scope>NUCLEOTIDE SEQUENCE [LARGE SCALE GENOMIC DNA]</scope>
    <source>
        <strain evidence="5 6">DSM 24233</strain>
    </source>
</reference>
<gene>
    <name evidence="5" type="ORF">GGQ74_003158</name>
</gene>
<proteinExistence type="predicted"/>
<keyword evidence="2 3" id="KW-0802">TPR repeat</keyword>
<evidence type="ECO:0000256" key="2">
    <source>
        <dbReference type="ARBA" id="ARBA00022803"/>
    </source>
</evidence>
<name>A0A846QKJ1_9BACT</name>
<dbReference type="InterPro" id="IPR050498">
    <property type="entry name" value="Ycf3"/>
</dbReference>
<dbReference type="Proteomes" id="UP000580856">
    <property type="component" value="Unassembled WGS sequence"/>
</dbReference>
<feature type="region of interest" description="Disordered" evidence="4">
    <location>
        <begin position="274"/>
        <end position="298"/>
    </location>
</feature>
<dbReference type="SUPFAM" id="SSF48452">
    <property type="entry name" value="TPR-like"/>
    <property type="match status" value="1"/>
</dbReference>
<sequence>MTDEKTTGTGAPSPEGTQKPHAAAKDHKERIKGVFSSQTVIKVGTGTTTRKTIKKTFWFVDEDEGGELLVQPLNVNYVPSGAKRKVPRDEFLEKFAPEPEFYVSNVFPKMRELKQNVENGEKHREKGETFSAELEFNNALNIDEENVRANFGLGLTYLERGDDAKANDIFERLVKLDAAFEPEHKHLFNEFGINLRKNRMYDQSVDYYTRALELSAQDEHLFYNIARVHFEQEDWGRAAESLAKALELNPEFAEAQKFMQWLKDKNLVDENGKAIEGATMPDTKKAAKRPKTDSSVKL</sequence>
<feature type="repeat" description="TPR" evidence="3">
    <location>
        <begin position="219"/>
        <end position="252"/>
    </location>
</feature>
<dbReference type="InterPro" id="IPR011990">
    <property type="entry name" value="TPR-like_helical_dom_sf"/>
</dbReference>
<dbReference type="RefSeq" id="WP_167942540.1">
    <property type="nucleotide sequence ID" value="NZ_JAATJA010000005.1"/>
</dbReference>
<dbReference type="Pfam" id="PF07719">
    <property type="entry name" value="TPR_2"/>
    <property type="match status" value="1"/>
</dbReference>
<dbReference type="EMBL" id="JAATJA010000005">
    <property type="protein sequence ID" value="NJB69456.1"/>
    <property type="molecule type" value="Genomic_DNA"/>
</dbReference>
<dbReference type="InterPro" id="IPR019734">
    <property type="entry name" value="TPR_rpt"/>
</dbReference>
<dbReference type="AlphaFoldDB" id="A0A846QKJ1"/>
<evidence type="ECO:0000313" key="5">
    <source>
        <dbReference type="EMBL" id="NJB69456.1"/>
    </source>
</evidence>
<evidence type="ECO:0000256" key="3">
    <source>
        <dbReference type="PROSITE-ProRule" id="PRU00339"/>
    </source>
</evidence>
<dbReference type="Pfam" id="PF13174">
    <property type="entry name" value="TPR_6"/>
    <property type="match status" value="1"/>
</dbReference>
<feature type="compositionally biased region" description="Basic and acidic residues" evidence="4">
    <location>
        <begin position="282"/>
        <end position="298"/>
    </location>
</feature>
<dbReference type="PANTHER" id="PTHR44858:SF1">
    <property type="entry name" value="UDP-N-ACETYLGLUCOSAMINE--PEPTIDE N-ACETYLGLUCOSAMINYLTRANSFERASE SPINDLY-RELATED"/>
    <property type="match status" value="1"/>
</dbReference>
<keyword evidence="1" id="KW-0677">Repeat</keyword>
<evidence type="ECO:0000256" key="4">
    <source>
        <dbReference type="SAM" id="MobiDB-lite"/>
    </source>
</evidence>
<dbReference type="PROSITE" id="PS50005">
    <property type="entry name" value="TPR"/>
    <property type="match status" value="2"/>
</dbReference>
<dbReference type="Gene3D" id="1.25.40.10">
    <property type="entry name" value="Tetratricopeptide repeat domain"/>
    <property type="match status" value="2"/>
</dbReference>
<accession>A0A846QKJ1</accession>
<dbReference type="InterPro" id="IPR013105">
    <property type="entry name" value="TPR_2"/>
</dbReference>
<evidence type="ECO:0000256" key="1">
    <source>
        <dbReference type="ARBA" id="ARBA00022737"/>
    </source>
</evidence>
<feature type="region of interest" description="Disordered" evidence="4">
    <location>
        <begin position="1"/>
        <end position="29"/>
    </location>
</feature>
<keyword evidence="6" id="KW-1185">Reference proteome</keyword>
<feature type="repeat" description="TPR" evidence="3">
    <location>
        <begin position="147"/>
        <end position="180"/>
    </location>
</feature>
<protein>
    <submittedName>
        <fullName evidence="5">Tetratricopeptide (TPR) repeat protein</fullName>
    </submittedName>
</protein>
<dbReference type="PANTHER" id="PTHR44858">
    <property type="entry name" value="TETRATRICOPEPTIDE REPEAT PROTEIN 6"/>
    <property type="match status" value="1"/>
</dbReference>
<dbReference type="SMART" id="SM00028">
    <property type="entry name" value="TPR"/>
    <property type="match status" value="3"/>
</dbReference>
<organism evidence="5 6">
    <name type="scientific">Desulfobaculum xiamenense</name>
    <dbReference type="NCBI Taxonomy" id="995050"/>
    <lineage>
        <taxon>Bacteria</taxon>
        <taxon>Pseudomonadati</taxon>
        <taxon>Thermodesulfobacteriota</taxon>
        <taxon>Desulfovibrionia</taxon>
        <taxon>Desulfovibrionales</taxon>
        <taxon>Desulfovibrionaceae</taxon>
        <taxon>Desulfobaculum</taxon>
    </lineage>
</organism>